<keyword evidence="5" id="KW-1185">Reference proteome</keyword>
<dbReference type="Pfam" id="PF00005">
    <property type="entry name" value="ABC_tran"/>
    <property type="match status" value="1"/>
</dbReference>
<dbReference type="PROSITE" id="PS00211">
    <property type="entry name" value="ABC_TRANSPORTER_1"/>
    <property type="match status" value="1"/>
</dbReference>
<protein>
    <recommendedName>
        <fullName evidence="3">ABC transporter domain-containing protein</fullName>
    </recommendedName>
</protein>
<dbReference type="AlphaFoldDB" id="A0A5J4KSN1"/>
<evidence type="ECO:0000313" key="4">
    <source>
        <dbReference type="EMBL" id="GER90142.1"/>
    </source>
</evidence>
<dbReference type="InterPro" id="IPR027417">
    <property type="entry name" value="P-loop_NTPase"/>
</dbReference>
<dbReference type="GO" id="GO:0015421">
    <property type="term" value="F:ABC-type oligopeptide transporter activity"/>
    <property type="evidence" value="ECO:0007669"/>
    <property type="project" value="TreeGrafter"/>
</dbReference>
<dbReference type="PANTHER" id="PTHR43394:SF1">
    <property type="entry name" value="ATP-BINDING CASSETTE SUB-FAMILY B MEMBER 10, MITOCHONDRIAL"/>
    <property type="match status" value="1"/>
</dbReference>
<keyword evidence="2" id="KW-0067">ATP-binding</keyword>
<dbReference type="Gene3D" id="3.40.50.300">
    <property type="entry name" value="P-loop containing nucleotide triphosphate hydrolases"/>
    <property type="match status" value="1"/>
</dbReference>
<reference evidence="4 5" key="1">
    <citation type="submission" date="2019-10" db="EMBL/GenBank/DDBJ databases">
        <title>Dictyobacter vulcani sp. nov., within the class Ktedonobacteria, isolated from soil of volcanic Mt. Zao.</title>
        <authorList>
            <person name="Zheng Y."/>
            <person name="Wang C.M."/>
            <person name="Sakai Y."/>
            <person name="Abe K."/>
            <person name="Yokota A."/>
            <person name="Yabe S."/>
        </authorList>
    </citation>
    <scope>NUCLEOTIDE SEQUENCE [LARGE SCALE GENOMIC DNA]</scope>
    <source>
        <strain evidence="4 5">W12</strain>
    </source>
</reference>
<dbReference type="GO" id="GO:0016887">
    <property type="term" value="F:ATP hydrolysis activity"/>
    <property type="evidence" value="ECO:0007669"/>
    <property type="project" value="InterPro"/>
</dbReference>
<sequence>MALVGLNGAGKTTLVKLLTRLYNPTEGQILWDGIDISEFDPRELRQHMGTIFQDFAHYDLTVYQNIGLGNVAHIEHPDSIQQAAIQAGIHEHITKLPHSYQTFLGRWLADDAVGVDLSGGEWQKIALARMFMRKVDMLILDEPTAALDAQAEYDLYHQFHTFIQGRTSLLITHRFSTVSMADKIAVLEEGQIIACGSHQELLAQGGTYATLYRMQAANYLKNEHGSLETC</sequence>
<evidence type="ECO:0000256" key="1">
    <source>
        <dbReference type="ARBA" id="ARBA00022741"/>
    </source>
</evidence>
<dbReference type="EMBL" id="BKZW01000002">
    <property type="protein sequence ID" value="GER90142.1"/>
    <property type="molecule type" value="Genomic_DNA"/>
</dbReference>
<dbReference type="InterPro" id="IPR039421">
    <property type="entry name" value="Type_1_exporter"/>
</dbReference>
<dbReference type="Proteomes" id="UP000326912">
    <property type="component" value="Unassembled WGS sequence"/>
</dbReference>
<name>A0A5J4KSN1_9CHLR</name>
<proteinExistence type="predicted"/>
<gene>
    <name evidence="4" type="ORF">KDW_43040</name>
</gene>
<comment type="caution">
    <text evidence="4">The sequence shown here is derived from an EMBL/GenBank/DDBJ whole genome shotgun (WGS) entry which is preliminary data.</text>
</comment>
<dbReference type="PROSITE" id="PS50893">
    <property type="entry name" value="ABC_TRANSPORTER_2"/>
    <property type="match status" value="1"/>
</dbReference>
<dbReference type="PANTHER" id="PTHR43394">
    <property type="entry name" value="ATP-DEPENDENT PERMEASE MDL1, MITOCHONDRIAL"/>
    <property type="match status" value="1"/>
</dbReference>
<dbReference type="InterPro" id="IPR003439">
    <property type="entry name" value="ABC_transporter-like_ATP-bd"/>
</dbReference>
<evidence type="ECO:0000259" key="3">
    <source>
        <dbReference type="PROSITE" id="PS50893"/>
    </source>
</evidence>
<evidence type="ECO:0000256" key="2">
    <source>
        <dbReference type="ARBA" id="ARBA00022840"/>
    </source>
</evidence>
<dbReference type="GO" id="GO:0005524">
    <property type="term" value="F:ATP binding"/>
    <property type="evidence" value="ECO:0007669"/>
    <property type="project" value="UniProtKB-KW"/>
</dbReference>
<accession>A0A5J4KSN1</accession>
<organism evidence="4 5">
    <name type="scientific">Dictyobacter vulcani</name>
    <dbReference type="NCBI Taxonomy" id="2607529"/>
    <lineage>
        <taxon>Bacteria</taxon>
        <taxon>Bacillati</taxon>
        <taxon>Chloroflexota</taxon>
        <taxon>Ktedonobacteria</taxon>
        <taxon>Ktedonobacterales</taxon>
        <taxon>Dictyobacteraceae</taxon>
        <taxon>Dictyobacter</taxon>
    </lineage>
</organism>
<feature type="domain" description="ABC transporter" evidence="3">
    <location>
        <begin position="1"/>
        <end position="214"/>
    </location>
</feature>
<dbReference type="SUPFAM" id="SSF52540">
    <property type="entry name" value="P-loop containing nucleoside triphosphate hydrolases"/>
    <property type="match status" value="1"/>
</dbReference>
<evidence type="ECO:0000313" key="5">
    <source>
        <dbReference type="Proteomes" id="UP000326912"/>
    </source>
</evidence>
<dbReference type="InterPro" id="IPR017871">
    <property type="entry name" value="ABC_transporter-like_CS"/>
</dbReference>
<keyword evidence="1" id="KW-0547">Nucleotide-binding</keyword>
<dbReference type="SMART" id="SM00382">
    <property type="entry name" value="AAA"/>
    <property type="match status" value="1"/>
</dbReference>
<dbReference type="InterPro" id="IPR003593">
    <property type="entry name" value="AAA+_ATPase"/>
</dbReference>